<dbReference type="PROSITE" id="PS50097">
    <property type="entry name" value="BTB"/>
    <property type="match status" value="1"/>
</dbReference>
<dbReference type="Ensembl" id="ENSONIT00000075779.1">
    <property type="protein sequence ID" value="ENSONIP00000067744.1"/>
    <property type="gene ID" value="ENSONIG00000037800.1"/>
</dbReference>
<dbReference type="SMART" id="SM00612">
    <property type="entry name" value="Kelch"/>
    <property type="match status" value="6"/>
</dbReference>
<dbReference type="InParanoid" id="A0A669E846"/>
<evidence type="ECO:0000256" key="2">
    <source>
        <dbReference type="ARBA" id="ARBA00022737"/>
    </source>
</evidence>
<keyword evidence="5" id="KW-1185">Reference proteome</keyword>
<dbReference type="FunFam" id="1.25.40.420:FF:000001">
    <property type="entry name" value="Kelch-like family member 12"/>
    <property type="match status" value="1"/>
</dbReference>
<dbReference type="GeneTree" id="ENSGT00940000154664"/>
<accession>A0A669E846</accession>
<dbReference type="InterPro" id="IPR000210">
    <property type="entry name" value="BTB/POZ_dom"/>
</dbReference>
<evidence type="ECO:0000259" key="3">
    <source>
        <dbReference type="PROSITE" id="PS50097"/>
    </source>
</evidence>
<dbReference type="InterPro" id="IPR011705">
    <property type="entry name" value="BACK"/>
</dbReference>
<dbReference type="Gene3D" id="1.25.40.420">
    <property type="match status" value="1"/>
</dbReference>
<dbReference type="SUPFAM" id="SSF117281">
    <property type="entry name" value="Kelch motif"/>
    <property type="match status" value="1"/>
</dbReference>
<name>A0A669E846_ORENI</name>
<dbReference type="InterPro" id="IPR006652">
    <property type="entry name" value="Kelch_1"/>
</dbReference>
<dbReference type="SUPFAM" id="SSF54695">
    <property type="entry name" value="POZ domain"/>
    <property type="match status" value="1"/>
</dbReference>
<keyword evidence="2" id="KW-0677">Repeat</keyword>
<dbReference type="SMART" id="SM00225">
    <property type="entry name" value="BTB"/>
    <property type="match status" value="1"/>
</dbReference>
<dbReference type="PANTHER" id="PTHR24412:SF172">
    <property type="entry name" value="KELCH-LIKE PROTEIN 10"/>
    <property type="match status" value="1"/>
</dbReference>
<dbReference type="Pfam" id="PF01344">
    <property type="entry name" value="Kelch_1"/>
    <property type="match status" value="6"/>
</dbReference>
<dbReference type="Gene3D" id="3.30.710.10">
    <property type="entry name" value="Potassium Channel Kv1.1, Chain A"/>
    <property type="match status" value="1"/>
</dbReference>
<dbReference type="Pfam" id="PF07707">
    <property type="entry name" value="BACK"/>
    <property type="match status" value="1"/>
</dbReference>
<evidence type="ECO:0000256" key="1">
    <source>
        <dbReference type="ARBA" id="ARBA00022441"/>
    </source>
</evidence>
<dbReference type="InterPro" id="IPR015915">
    <property type="entry name" value="Kelch-typ_b-propeller"/>
</dbReference>
<dbReference type="Pfam" id="PF00651">
    <property type="entry name" value="BTB"/>
    <property type="match status" value="1"/>
</dbReference>
<organism evidence="4 5">
    <name type="scientific">Oreochromis niloticus</name>
    <name type="common">Nile tilapia</name>
    <name type="synonym">Tilapia nilotica</name>
    <dbReference type="NCBI Taxonomy" id="8128"/>
    <lineage>
        <taxon>Eukaryota</taxon>
        <taxon>Metazoa</taxon>
        <taxon>Chordata</taxon>
        <taxon>Craniata</taxon>
        <taxon>Vertebrata</taxon>
        <taxon>Euteleostomi</taxon>
        <taxon>Actinopterygii</taxon>
        <taxon>Neopterygii</taxon>
        <taxon>Teleostei</taxon>
        <taxon>Neoteleostei</taxon>
        <taxon>Acanthomorphata</taxon>
        <taxon>Ovalentaria</taxon>
        <taxon>Cichlomorphae</taxon>
        <taxon>Cichliformes</taxon>
        <taxon>Cichlidae</taxon>
        <taxon>African cichlids</taxon>
        <taxon>Pseudocrenilabrinae</taxon>
        <taxon>Oreochromini</taxon>
        <taxon>Oreochromis</taxon>
    </lineage>
</organism>
<evidence type="ECO:0000313" key="4">
    <source>
        <dbReference type="Ensembl" id="ENSONIP00000067744.1"/>
    </source>
</evidence>
<dbReference type="Proteomes" id="UP000005207">
    <property type="component" value="Unplaced"/>
</dbReference>
<dbReference type="PIRSF" id="PIRSF037037">
    <property type="entry name" value="Kelch-like_protein_gigaxonin"/>
    <property type="match status" value="1"/>
</dbReference>
<dbReference type="InterPro" id="IPR011333">
    <property type="entry name" value="SKP1/BTB/POZ_sf"/>
</dbReference>
<reference evidence="4" key="2">
    <citation type="submission" date="2025-09" db="UniProtKB">
        <authorList>
            <consortium name="Ensembl"/>
        </authorList>
    </citation>
    <scope>IDENTIFICATION</scope>
</reference>
<gene>
    <name evidence="4" type="primary">LOC109198093</name>
</gene>
<reference evidence="4" key="1">
    <citation type="submission" date="2025-08" db="UniProtKB">
        <authorList>
            <consortium name="Ensembl"/>
        </authorList>
    </citation>
    <scope>IDENTIFICATION</scope>
</reference>
<dbReference type="SMART" id="SM00875">
    <property type="entry name" value="BACK"/>
    <property type="match status" value="1"/>
</dbReference>
<feature type="domain" description="BTB" evidence="3">
    <location>
        <begin position="25"/>
        <end position="91"/>
    </location>
</feature>
<keyword evidence="1" id="KW-0880">Kelch repeat</keyword>
<dbReference type="PANTHER" id="PTHR24412">
    <property type="entry name" value="KELCH PROTEIN"/>
    <property type="match status" value="1"/>
</dbReference>
<dbReference type="Gene3D" id="2.120.10.80">
    <property type="entry name" value="Kelch-type beta propeller"/>
    <property type="match status" value="1"/>
</dbReference>
<sequence length="604" mass="68339">MSGESQPPYKSSSVYNELRLEGQFCDAIIKVEDVEFPVHKIILCNCTPYFRALFIRWSDPDKQVFNIPGLSPQMMPLIIDFAYTGSVSITEENAVELLMAADQLNAMDIVKLCCDFLGEQLCPENCVGIWQFTKVCLLLELRAKAYHYIINNFEQVVLEEEFLQLTVEEVADILDREDLNVQLETTVYEALIKWISHVPAEREQHLTALLSKVRLGLMTLDYLTDNVLSSELVGTNSECQSMITNAILDIHDLGNRPFMSGFCHPLARPRLPHSILLAIGGWSGGDPTNSIEAYDYRANRWVNVTNNLERPRAYHGVAFLNGYVYSVGGFDRVEHFNSVRRFDLTTRTWNEVAPMHSRRCYVSVTVLNGFIYALGGYDGHVRLSSAERYQPEINQWSLIAPMHEQRSLASCTTLYSRIYICGGFNGNECLQTAEYYNPETNQWTMISPMNSRRSGIGVIAYADHVFAVGGFDGNNHLRTAEAYNPHSNTWNLVSSMLTPRSNFGIEVIDDRLFAVGGFNGLITTFNVEYYDALTNEWYEACDMEIFRSAVSCCVVSGLSNLTEYTLPHDILPLANVPEEEMESAESMYIFIVQYCHVSTSETPT</sequence>
<proteinExistence type="predicted"/>
<protein>
    <submittedName>
        <fullName evidence="4">Kelch-like protein 10</fullName>
    </submittedName>
</protein>
<dbReference type="AlphaFoldDB" id="A0A669E846"/>
<evidence type="ECO:0000313" key="5">
    <source>
        <dbReference type="Proteomes" id="UP000005207"/>
    </source>
</evidence>
<dbReference type="InterPro" id="IPR017096">
    <property type="entry name" value="BTB-kelch_protein"/>
</dbReference>